<dbReference type="GO" id="GO:0032267">
    <property type="term" value="F:tRNA(Ile)-lysidine synthase activity"/>
    <property type="evidence" value="ECO:0007669"/>
    <property type="project" value="UniProtKB-EC"/>
</dbReference>
<evidence type="ECO:0000256" key="4">
    <source>
        <dbReference type="ARBA" id="ARBA00022694"/>
    </source>
</evidence>
<comment type="domain">
    <text evidence="8">The N-terminal region contains the highly conserved SGGXDS motif, predicted to be a P-loop motif involved in ATP binding.</text>
</comment>
<dbReference type="InterPro" id="IPR012796">
    <property type="entry name" value="Lysidine-tRNA-synth_C"/>
</dbReference>
<feature type="binding site" evidence="8">
    <location>
        <begin position="33"/>
        <end position="38"/>
    </location>
    <ligand>
        <name>ATP</name>
        <dbReference type="ChEBI" id="CHEBI:30616"/>
    </ligand>
</feature>
<accession>A0A6M1T022</accession>
<keyword evidence="3 8" id="KW-0436">Ligase</keyword>
<keyword evidence="2 8" id="KW-0963">Cytoplasm</keyword>
<evidence type="ECO:0000256" key="2">
    <source>
        <dbReference type="ARBA" id="ARBA00022490"/>
    </source>
</evidence>
<evidence type="ECO:0000256" key="3">
    <source>
        <dbReference type="ARBA" id="ARBA00022598"/>
    </source>
</evidence>
<dbReference type="SUPFAM" id="SSF56037">
    <property type="entry name" value="PheT/TilS domain"/>
    <property type="match status" value="1"/>
</dbReference>
<dbReference type="EC" id="6.3.4.19" evidence="8"/>
<dbReference type="HAMAP" id="MF_01161">
    <property type="entry name" value="tRNA_Ile_lys_synt"/>
    <property type="match status" value="1"/>
</dbReference>
<protein>
    <recommendedName>
        <fullName evidence="8">tRNA(Ile)-lysidine synthase</fullName>
        <ecNumber evidence="8">6.3.4.19</ecNumber>
    </recommendedName>
    <alternativeName>
        <fullName evidence="8">tRNA(Ile)-2-lysyl-cytidine synthase</fullName>
    </alternativeName>
    <alternativeName>
        <fullName evidence="8">tRNA(Ile)-lysidine synthetase</fullName>
    </alternativeName>
</protein>
<keyword evidence="6 8" id="KW-0067">ATP-binding</keyword>
<comment type="subcellular location">
    <subcellularLocation>
        <location evidence="1 8">Cytoplasm</location>
    </subcellularLocation>
</comment>
<sequence>MSKSASLQIEKRVWQNLEDYIEVSAPRFIVAVSGGPDSMALLYTFHKLNVDSIVAHINYGKRAEESEKDAELVEQMAYEWGFDCHSVKVDPEEADNKNFQQWARKVRYEVFRSLAEEYDADGIALAHHEDDQVETILQKLFRGSGLESWSAMDIWDGELFRPLLETGREEIMKYCVQQAIPYRIDKSNLSSEFARNFLRNEWLERLDQHFPGWKENVKRLPAQAELFSTALDWISNQITDDRDCLDRDQFISLEPELAQALILKKMKEVHPGIELNRDALSEIDKLQELQTGKAIQLTENYEILRDRERFKIVYNRPDALKLLELKQDELENHPFSLDNLVFEIGSCEDPDFENALYLDIDKLEWPLTLRNWKSGDAFQPLGMEGHQKVSDHLTNRKVSASEKNSALVIVSFDETICAIIFPPIENRRPPGTIAESVKCDHTTDRCLIIK</sequence>
<dbReference type="NCBIfam" id="TIGR02432">
    <property type="entry name" value="lysidine_TilS_N"/>
    <property type="match status" value="1"/>
</dbReference>
<keyword evidence="4 8" id="KW-0819">tRNA processing</keyword>
<feature type="domain" description="Lysidine-tRNA(Ile) synthetase C-terminal" evidence="9">
    <location>
        <begin position="367"/>
        <end position="449"/>
    </location>
</feature>
<dbReference type="InterPro" id="IPR011063">
    <property type="entry name" value="TilS/TtcA_N"/>
</dbReference>
<dbReference type="GO" id="GO:0005524">
    <property type="term" value="F:ATP binding"/>
    <property type="evidence" value="ECO:0007669"/>
    <property type="project" value="UniProtKB-UniRule"/>
</dbReference>
<dbReference type="InterPro" id="IPR014729">
    <property type="entry name" value="Rossmann-like_a/b/a_fold"/>
</dbReference>
<evidence type="ECO:0000256" key="8">
    <source>
        <dbReference type="HAMAP-Rule" id="MF_01161"/>
    </source>
</evidence>
<dbReference type="SMART" id="SM00977">
    <property type="entry name" value="TilS_C"/>
    <property type="match status" value="1"/>
</dbReference>
<dbReference type="InterPro" id="IPR012795">
    <property type="entry name" value="tRNA_Ile_lys_synt_N"/>
</dbReference>
<dbReference type="PANTHER" id="PTHR43033">
    <property type="entry name" value="TRNA(ILE)-LYSIDINE SYNTHASE-RELATED"/>
    <property type="match status" value="1"/>
</dbReference>
<evidence type="ECO:0000259" key="9">
    <source>
        <dbReference type="SMART" id="SM00977"/>
    </source>
</evidence>
<evidence type="ECO:0000256" key="7">
    <source>
        <dbReference type="ARBA" id="ARBA00048539"/>
    </source>
</evidence>
<dbReference type="PANTHER" id="PTHR43033:SF1">
    <property type="entry name" value="TRNA(ILE)-LYSIDINE SYNTHASE-RELATED"/>
    <property type="match status" value="1"/>
</dbReference>
<comment type="similarity">
    <text evidence="8">Belongs to the tRNA(Ile)-lysidine synthase family.</text>
</comment>
<dbReference type="EMBL" id="JAALLT010000005">
    <property type="protein sequence ID" value="NGP78018.1"/>
    <property type="molecule type" value="Genomic_DNA"/>
</dbReference>
<gene>
    <name evidence="8 10" type="primary">tilS</name>
    <name evidence="10" type="ORF">G3570_15320</name>
</gene>
<dbReference type="Pfam" id="PF01171">
    <property type="entry name" value="ATP_bind_3"/>
    <property type="match status" value="1"/>
</dbReference>
<dbReference type="CDD" id="cd01992">
    <property type="entry name" value="TilS_N"/>
    <property type="match status" value="1"/>
</dbReference>
<evidence type="ECO:0000256" key="5">
    <source>
        <dbReference type="ARBA" id="ARBA00022741"/>
    </source>
</evidence>
<evidence type="ECO:0000313" key="11">
    <source>
        <dbReference type="Proteomes" id="UP000473278"/>
    </source>
</evidence>
<proteinExistence type="inferred from homology"/>
<name>A0A6M1T022_9BACT</name>
<dbReference type="SUPFAM" id="SSF52402">
    <property type="entry name" value="Adenine nucleotide alpha hydrolases-like"/>
    <property type="match status" value="1"/>
</dbReference>
<dbReference type="Gene3D" id="3.40.50.620">
    <property type="entry name" value="HUPs"/>
    <property type="match status" value="1"/>
</dbReference>
<organism evidence="10 11">
    <name type="scientific">Halalkalibaculum roseum</name>
    <dbReference type="NCBI Taxonomy" id="2709311"/>
    <lineage>
        <taxon>Bacteria</taxon>
        <taxon>Pseudomonadati</taxon>
        <taxon>Balneolota</taxon>
        <taxon>Balneolia</taxon>
        <taxon>Balneolales</taxon>
        <taxon>Balneolaceae</taxon>
        <taxon>Halalkalibaculum</taxon>
    </lineage>
</organism>
<comment type="catalytic activity">
    <reaction evidence="7 8">
        <text>cytidine(34) in tRNA(Ile2) + L-lysine + ATP = lysidine(34) in tRNA(Ile2) + AMP + diphosphate + H(+)</text>
        <dbReference type="Rhea" id="RHEA:43744"/>
        <dbReference type="Rhea" id="RHEA-COMP:10625"/>
        <dbReference type="Rhea" id="RHEA-COMP:10670"/>
        <dbReference type="ChEBI" id="CHEBI:15378"/>
        <dbReference type="ChEBI" id="CHEBI:30616"/>
        <dbReference type="ChEBI" id="CHEBI:32551"/>
        <dbReference type="ChEBI" id="CHEBI:33019"/>
        <dbReference type="ChEBI" id="CHEBI:82748"/>
        <dbReference type="ChEBI" id="CHEBI:83665"/>
        <dbReference type="ChEBI" id="CHEBI:456215"/>
        <dbReference type="EC" id="6.3.4.19"/>
    </reaction>
</comment>
<dbReference type="GO" id="GO:0005737">
    <property type="term" value="C:cytoplasm"/>
    <property type="evidence" value="ECO:0007669"/>
    <property type="project" value="UniProtKB-SubCell"/>
</dbReference>
<keyword evidence="5 8" id="KW-0547">Nucleotide-binding</keyword>
<comment type="caution">
    <text evidence="10">The sequence shown here is derived from an EMBL/GenBank/DDBJ whole genome shotgun (WGS) entry which is preliminary data.</text>
</comment>
<evidence type="ECO:0000313" key="10">
    <source>
        <dbReference type="EMBL" id="NGP78018.1"/>
    </source>
</evidence>
<dbReference type="GO" id="GO:0006400">
    <property type="term" value="P:tRNA modification"/>
    <property type="evidence" value="ECO:0007669"/>
    <property type="project" value="UniProtKB-UniRule"/>
</dbReference>
<dbReference type="AlphaFoldDB" id="A0A6M1T022"/>
<reference evidence="10 11" key="1">
    <citation type="submission" date="2020-02" db="EMBL/GenBank/DDBJ databases">
        <title>Balneolaceae bacterium YR4-1, complete genome.</title>
        <authorList>
            <person name="Li Y."/>
            <person name="Wu S."/>
        </authorList>
    </citation>
    <scope>NUCLEOTIDE SEQUENCE [LARGE SCALE GENOMIC DNA]</scope>
    <source>
        <strain evidence="10 11">YR4-1</strain>
    </source>
</reference>
<evidence type="ECO:0000256" key="6">
    <source>
        <dbReference type="ARBA" id="ARBA00022840"/>
    </source>
</evidence>
<comment type="function">
    <text evidence="8">Ligates lysine onto the cytidine present at position 34 of the AUA codon-specific tRNA(Ile) that contains the anticodon CAU, in an ATP-dependent manner. Cytidine is converted to lysidine, thus changing the amino acid specificity of the tRNA from methionine to isoleucine.</text>
</comment>
<keyword evidence="11" id="KW-1185">Reference proteome</keyword>
<evidence type="ECO:0000256" key="1">
    <source>
        <dbReference type="ARBA" id="ARBA00004496"/>
    </source>
</evidence>
<dbReference type="NCBIfam" id="TIGR02433">
    <property type="entry name" value="lysidine_TilS_C"/>
    <property type="match status" value="1"/>
</dbReference>
<dbReference type="InterPro" id="IPR012094">
    <property type="entry name" value="tRNA_Ile_lys_synt"/>
</dbReference>
<dbReference type="Proteomes" id="UP000473278">
    <property type="component" value="Unassembled WGS sequence"/>
</dbReference>
<dbReference type="RefSeq" id="WP_165143753.1">
    <property type="nucleotide sequence ID" value="NZ_JAALLT010000005.1"/>
</dbReference>